<keyword evidence="3" id="KW-1185">Reference proteome</keyword>
<feature type="compositionally biased region" description="Basic and acidic residues" evidence="1">
    <location>
        <begin position="37"/>
        <end position="47"/>
    </location>
</feature>
<evidence type="ECO:0000313" key="3">
    <source>
        <dbReference type="Proteomes" id="UP000184076"/>
    </source>
</evidence>
<evidence type="ECO:0000256" key="1">
    <source>
        <dbReference type="SAM" id="MobiDB-lite"/>
    </source>
</evidence>
<dbReference type="Proteomes" id="UP000184076">
    <property type="component" value="Unassembled WGS sequence"/>
</dbReference>
<dbReference type="EMBL" id="FQVB01000004">
    <property type="protein sequence ID" value="SHE44642.1"/>
    <property type="molecule type" value="Genomic_DNA"/>
</dbReference>
<gene>
    <name evidence="2" type="ORF">SAMN02745206_00299</name>
</gene>
<reference evidence="3" key="1">
    <citation type="submission" date="2016-11" db="EMBL/GenBank/DDBJ databases">
        <authorList>
            <person name="Varghese N."/>
            <person name="Submissions S."/>
        </authorList>
    </citation>
    <scope>NUCLEOTIDE SEQUENCE [LARGE SCALE GENOMIC DNA]</scope>
    <source>
        <strain evidence="3">DSM 9756</strain>
    </source>
</reference>
<feature type="region of interest" description="Disordered" evidence="1">
    <location>
        <begin position="37"/>
        <end position="66"/>
    </location>
</feature>
<dbReference type="AlphaFoldDB" id="A0A1M4TJH0"/>
<protein>
    <submittedName>
        <fullName evidence="2">Uncharacterized protein</fullName>
    </submittedName>
</protein>
<sequence length="193" mass="21976">MHEDKSHEDKEREAVFGRQPEDAVEVLEWIQKNVARSDDVVEEKPTPPERMTPPYESAGCTDGGKAPDDPVWTTSWDVLKKYYAGGHGPLADFVRCKFTIATPDGCRITWYRGNFDAADLGIGGKWIRRKITAQKVREPNVECPQGYMECVHFDIDIQYEVSLRVGWLRLLSINNITRQKWLRFCADGSVLSG</sequence>
<accession>A0A1M4TJH0</accession>
<proteinExistence type="predicted"/>
<dbReference type="RefSeq" id="WP_073036280.1">
    <property type="nucleotide sequence ID" value="NZ_FQVB01000004.1"/>
</dbReference>
<name>A0A1M4TJH0_9BACT</name>
<organism evidence="2 3">
    <name type="scientific">Desulfacinum infernum DSM 9756</name>
    <dbReference type="NCBI Taxonomy" id="1121391"/>
    <lineage>
        <taxon>Bacteria</taxon>
        <taxon>Pseudomonadati</taxon>
        <taxon>Thermodesulfobacteriota</taxon>
        <taxon>Syntrophobacteria</taxon>
        <taxon>Syntrophobacterales</taxon>
        <taxon>Syntrophobacteraceae</taxon>
        <taxon>Desulfacinum</taxon>
    </lineage>
</organism>
<evidence type="ECO:0000313" key="2">
    <source>
        <dbReference type="EMBL" id="SHE44642.1"/>
    </source>
</evidence>